<dbReference type="HOGENOM" id="CLU_655341_0_0_11"/>
<evidence type="ECO:0000313" key="2">
    <source>
        <dbReference type="Proteomes" id="UP000001883"/>
    </source>
</evidence>
<gene>
    <name evidence="1" type="ordered locus">RMDY18_15420</name>
</gene>
<reference evidence="2" key="1">
    <citation type="submission" date="2009-07" db="EMBL/GenBank/DDBJ databases">
        <title>Complete genome sequence of Rothia mucilaginosa DJ.</title>
        <authorList>
            <person name="Yamane K."/>
            <person name="Nambu T."/>
            <person name="Mashimo C."/>
            <person name="Sugimori C."/>
            <person name="Yamanaka T."/>
            <person name="Leung K."/>
            <person name="Fukushima H."/>
        </authorList>
    </citation>
    <scope>NUCLEOTIDE SEQUENCE [LARGE SCALE GENOMIC DNA]</scope>
    <source>
        <strain evidence="2">DY-18</strain>
    </source>
</reference>
<name>D2NP06_ROTMD</name>
<sequence>MRGKAAPVVGERAIRFADAHAYGASVDHPHAENGVADRIDDALVARCRDVLLVDEFAFGGVGEEVVVFGLDEDVVVGGVDFYAVAFASEDGFANPVAHAAAVTRVGGYEVRVAGVLIPERGKQQLIGEEHLPRRLNPAVHGAVVGEEELVVACFAVGDQVFPGVELEEVGDGAALCVLPALGVLVEDDFVDGHHVGFDARLLRRVGDEPEVVVVLVVLVNLGAHVRQVQYGLHAGGNFGCEDVAPTVGEGFADFTPVGVAAGIEALVFRPGFLADCRLHDASGGVCVVFEQLHGVARHARVGEVEASVEVGVAAVPGFYGEVERRLGQTEGAERAGGNVLDGFQAHAVHFFRLGAHRVHFLRAENVGGVFVPIVVGVVGAVHAVGEAFLNDDVLPVGSADGKFFTAHEGLGSFEVVIGK</sequence>
<protein>
    <submittedName>
        <fullName evidence="1">Uncharacterized protein</fullName>
    </submittedName>
</protein>
<keyword evidence="2" id="KW-1185">Reference proteome</keyword>
<dbReference type="EMBL" id="AP011540">
    <property type="protein sequence ID" value="BAI65374.1"/>
    <property type="molecule type" value="Genomic_DNA"/>
</dbReference>
<reference evidence="1 2" key="3">
    <citation type="journal article" date="2010" name="Sequencing">
        <title>Complete Genome Sequence of Rothia mucilaginosa DY-18: A Clinical Isolate with Dense Meshwork-Like Structures from a Persistent Apical Periodontitis Lesion.</title>
        <authorList>
            <person name="Yamane K."/>
            <person name="Nambu T."/>
            <person name="Yamanaka T."/>
            <person name="Mashimo C."/>
            <person name="Sugimori C."/>
            <person name="Leung K.-P."/>
            <person name="Fukushima H."/>
        </authorList>
    </citation>
    <scope>NUCLEOTIDE SEQUENCE [LARGE SCALE GENOMIC DNA]</scope>
    <source>
        <strain evidence="1 2">DY-18</strain>
    </source>
</reference>
<dbReference type="AlphaFoldDB" id="D2NP06"/>
<proteinExistence type="predicted"/>
<reference evidence="1 2" key="2">
    <citation type="journal article" date="2010" name="J Osaka Dent Univ">
        <title>Isolation and identification of Rothia mucilaginosa from persistent apical periodontitis lesions.</title>
        <authorList>
            <person name="Yamane K."/>
            <person name="Yoshida M."/>
            <person name="Fujihira T."/>
            <person name="Baba T."/>
            <person name="Tsuji N."/>
            <person name="Hayashi H."/>
            <person name="Sugimori C."/>
            <person name="Yamanaka T."/>
            <person name="Mashimo C."/>
            <person name="Nambu T."/>
            <person name="Kawai H."/>
            <person name="Fukushima H."/>
        </authorList>
    </citation>
    <scope>NUCLEOTIDE SEQUENCE [LARGE SCALE GENOMIC DNA]</scope>
    <source>
        <strain evidence="1 2">DY-18</strain>
    </source>
</reference>
<evidence type="ECO:0000313" key="1">
    <source>
        <dbReference type="EMBL" id="BAI65374.1"/>
    </source>
</evidence>
<accession>D2NP06</accession>
<dbReference type="Proteomes" id="UP000001883">
    <property type="component" value="Chromosome"/>
</dbReference>
<organism evidence="1 2">
    <name type="scientific">Rothia mucilaginosa (strain DY-18)</name>
    <name type="common">Stomatococcus mucilaginosus</name>
    <dbReference type="NCBI Taxonomy" id="680646"/>
    <lineage>
        <taxon>Bacteria</taxon>
        <taxon>Bacillati</taxon>
        <taxon>Actinomycetota</taxon>
        <taxon>Actinomycetes</taxon>
        <taxon>Micrococcales</taxon>
        <taxon>Micrococcaceae</taxon>
        <taxon>Rothia</taxon>
    </lineage>
</organism>
<dbReference type="KEGG" id="rmu:RMDY18_15420"/>